<reference evidence="2" key="1">
    <citation type="submission" date="2022-11" db="UniProtKB">
        <authorList>
            <consortium name="WormBaseParasite"/>
        </authorList>
    </citation>
    <scope>IDENTIFICATION</scope>
</reference>
<dbReference type="Proteomes" id="UP000887576">
    <property type="component" value="Unplaced"/>
</dbReference>
<evidence type="ECO:0000313" key="2">
    <source>
        <dbReference type="WBParaSite" id="JU765_v2.g20445.t3"/>
    </source>
</evidence>
<evidence type="ECO:0000313" key="1">
    <source>
        <dbReference type="Proteomes" id="UP000887576"/>
    </source>
</evidence>
<accession>A0AC34QYZ1</accession>
<dbReference type="WBParaSite" id="JU765_v2.g20445.t3">
    <property type="protein sequence ID" value="JU765_v2.g20445.t3"/>
    <property type="gene ID" value="JU765_v2.g20445"/>
</dbReference>
<proteinExistence type="predicted"/>
<sequence length="445" mass="51132">MFSETFILSLRLWICFLPILSTTSARRGCPIKEYELNGECLTCHAFCAECKGPESRHCTECAVPYRIGNSSDSETFECSNECPVHLRVSSDTKDYQLCLKSPETATLINFKHVIEGVEYYNRITVIIVAILVLLPLSFFSAFLVIWKYRETNRKPPLSMSDEIHLIEMEQKVENIGLQHLEINMTKCIGYGGFGEVYEGIYKPPNGEEQKVAIKIIPPNRDLKAKLQLFEEVSNMAKIPRHPHVIQLLGVNMASDLKLIMPRLKSPLSKYLCLQKTRLPNDWLSRFCAQIADGMLHLHNQKILHCDLKAMNVLVKDDTCVQIADFGLACHRDQNTLKNGTYTHMALELLDGSAKNYTTMTDVWAYGVTVWEIWQMGQFRPYSEDVKTPIQLADFLHQGQRLDQPVGMPIDYWNLIFRCFYTDPKMRPTFMELYKFTKKAPPVPKK</sequence>
<protein>
    <submittedName>
        <fullName evidence="2">Protein kinase domain-containing protein</fullName>
    </submittedName>
</protein>
<name>A0AC34QYZ1_9BILA</name>
<organism evidence="1 2">
    <name type="scientific">Panagrolaimus sp. JU765</name>
    <dbReference type="NCBI Taxonomy" id="591449"/>
    <lineage>
        <taxon>Eukaryota</taxon>
        <taxon>Metazoa</taxon>
        <taxon>Ecdysozoa</taxon>
        <taxon>Nematoda</taxon>
        <taxon>Chromadorea</taxon>
        <taxon>Rhabditida</taxon>
        <taxon>Tylenchina</taxon>
        <taxon>Panagrolaimomorpha</taxon>
        <taxon>Panagrolaimoidea</taxon>
        <taxon>Panagrolaimidae</taxon>
        <taxon>Panagrolaimus</taxon>
    </lineage>
</organism>